<comment type="similarity">
    <text evidence="1">Belongs to the TRAFAC class TrmE-Era-EngA-EngB-Septin-like GTPase superfamily. Septin GTPase family.</text>
</comment>
<evidence type="ECO:0000259" key="3">
    <source>
        <dbReference type="PROSITE" id="PS51719"/>
    </source>
</evidence>
<feature type="region of interest" description="Disordered" evidence="2">
    <location>
        <begin position="227"/>
        <end position="268"/>
    </location>
</feature>
<dbReference type="OrthoDB" id="10261408at2759"/>
<keyword evidence="1" id="KW-0342">GTP-binding</keyword>
<proteinExistence type="inferred from homology"/>
<accession>A0A1Y1U9N7</accession>
<dbReference type="InParanoid" id="A0A1Y1U9N7"/>
<comment type="caution">
    <text evidence="4">The sequence shown here is derived from an EMBL/GenBank/DDBJ whole genome shotgun (WGS) entry which is preliminary data.</text>
</comment>
<evidence type="ECO:0000256" key="1">
    <source>
        <dbReference type="RuleBase" id="RU004560"/>
    </source>
</evidence>
<reference evidence="4 5" key="1">
    <citation type="submission" date="2017-03" db="EMBL/GenBank/DDBJ databases">
        <title>Widespread Adenine N6-methylation of Active Genes in Fungi.</title>
        <authorList>
            <consortium name="DOE Joint Genome Institute"/>
            <person name="Mondo S.J."/>
            <person name="Dannebaum R.O."/>
            <person name="Kuo R.C."/>
            <person name="Louie K.B."/>
            <person name="Bewick A.J."/>
            <person name="Labutti K."/>
            <person name="Haridas S."/>
            <person name="Kuo A."/>
            <person name="Salamov A."/>
            <person name="Ahrendt S.R."/>
            <person name="Lau R."/>
            <person name="Bowen B.P."/>
            <person name="Lipzen A."/>
            <person name="Sullivan W."/>
            <person name="Andreopoulos W.B."/>
            <person name="Clum A."/>
            <person name="Lindquist E."/>
            <person name="Daum C."/>
            <person name="Northen T.R."/>
            <person name="Ramamoorthy G."/>
            <person name="Schmitz R.J."/>
            <person name="Gryganskyi A."/>
            <person name="Culley D."/>
            <person name="Magnuson J."/>
            <person name="James T.Y."/>
            <person name="O'Malley M.A."/>
            <person name="Stajich J.E."/>
            <person name="Spatafora J.W."/>
            <person name="Visel A."/>
            <person name="Grigoriev I.V."/>
        </authorList>
    </citation>
    <scope>NUCLEOTIDE SEQUENCE [LARGE SCALE GENOMIC DNA]</scope>
    <source>
        <strain evidence="4 5">NRRL Y-17943</strain>
    </source>
</reference>
<dbReference type="InterPro" id="IPR027417">
    <property type="entry name" value="P-loop_NTPase"/>
</dbReference>
<sequence>MVSLLRKRLTASRSTSSNQDDPSNLRPSLSLPDLTTPLLDPESWEELPSFTYESTLREQKQNVPLSASRQEGEQQGSGAGAGDGDGAEAEARGGGSTPKASASARGWRRKTSLVGAQGPTPPQFHKPFSPWQIVPRVDVPSRDSDSSSITQDFRTSRARWGTDTIISTANISASGQTSGLDGLRGRRRGKMKTAPRLNVVVVGGKGSGKTSLIDLIYASFSPRHAPTPAAAVAHDPPRRLISPSKIRLPDSTLSSPTVPGPPQADILRSLGSPAEIHSSASDRPESTSPIQSARIGIGITRQHATNRITSRSSVVQVEGYDRVQLRLIDTPGLELGSGDTVREKERERGVAGLMRLIEDQFGEFMSEESRIVRKSSGGDDNLVHIVVYLIDARRVLNPQASEPMDLDWSAVGVFSETDVQNQDDHGQPPAEAHLGETDITILRRLKERANVLPVLSHIDTLTIAELDQVRRVVRDDLQLAFPEDAGFGVFAVQDDVDSSNQLSRLAVSPMDPASPDAGPPTPAALSHCRNQGLPFALFSPSKAGDDMGFTRRYNWGTADVFNSDQCDFLALREAVLGTHTKLLRSLTREVLYEKYRTEKLLARQSAKDRPRAGSAGRGT</sequence>
<feature type="compositionally biased region" description="Gly residues" evidence="2">
    <location>
        <begin position="75"/>
        <end position="84"/>
    </location>
</feature>
<feature type="compositionally biased region" description="Low complexity" evidence="2">
    <location>
        <begin position="27"/>
        <end position="41"/>
    </location>
</feature>
<feature type="compositionally biased region" description="Basic residues" evidence="2">
    <location>
        <begin position="1"/>
        <end position="10"/>
    </location>
</feature>
<evidence type="ECO:0000256" key="2">
    <source>
        <dbReference type="SAM" id="MobiDB-lite"/>
    </source>
</evidence>
<dbReference type="GeneID" id="33558950"/>
<dbReference type="Proteomes" id="UP000193218">
    <property type="component" value="Unassembled WGS sequence"/>
</dbReference>
<dbReference type="GO" id="GO:0005525">
    <property type="term" value="F:GTP binding"/>
    <property type="evidence" value="ECO:0007669"/>
    <property type="project" value="UniProtKB-KW"/>
</dbReference>
<keyword evidence="1" id="KW-0547">Nucleotide-binding</keyword>
<dbReference type="AlphaFoldDB" id="A0A1Y1U9N7"/>
<dbReference type="EMBL" id="NBSH01000017">
    <property type="protein sequence ID" value="ORX33805.1"/>
    <property type="molecule type" value="Genomic_DNA"/>
</dbReference>
<dbReference type="Gene3D" id="3.40.50.300">
    <property type="entry name" value="P-loop containing nucleotide triphosphate hydrolases"/>
    <property type="match status" value="1"/>
</dbReference>
<dbReference type="PANTHER" id="PTHR18884">
    <property type="entry name" value="SEPTIN"/>
    <property type="match status" value="1"/>
</dbReference>
<protein>
    <submittedName>
        <fullName evidence="4">Septin-domain-containing protein</fullName>
    </submittedName>
</protein>
<evidence type="ECO:0000313" key="4">
    <source>
        <dbReference type="EMBL" id="ORX33805.1"/>
    </source>
</evidence>
<keyword evidence="5" id="KW-1185">Reference proteome</keyword>
<feature type="region of interest" description="Disordered" evidence="2">
    <location>
        <begin position="1"/>
        <end position="131"/>
    </location>
</feature>
<dbReference type="InterPro" id="IPR030379">
    <property type="entry name" value="G_SEPTIN_dom"/>
</dbReference>
<feature type="domain" description="Septin-type G" evidence="3">
    <location>
        <begin position="193"/>
        <end position="602"/>
    </location>
</feature>
<dbReference type="RefSeq" id="XP_021868104.1">
    <property type="nucleotide sequence ID" value="XM_022017141.1"/>
</dbReference>
<gene>
    <name evidence="4" type="ORF">BD324DRAFT_638655</name>
</gene>
<organism evidence="4 5">
    <name type="scientific">Kockovaella imperatae</name>
    <dbReference type="NCBI Taxonomy" id="4999"/>
    <lineage>
        <taxon>Eukaryota</taxon>
        <taxon>Fungi</taxon>
        <taxon>Dikarya</taxon>
        <taxon>Basidiomycota</taxon>
        <taxon>Agaricomycotina</taxon>
        <taxon>Tremellomycetes</taxon>
        <taxon>Tremellales</taxon>
        <taxon>Cuniculitremaceae</taxon>
        <taxon>Kockovaella</taxon>
    </lineage>
</organism>
<evidence type="ECO:0000313" key="5">
    <source>
        <dbReference type="Proteomes" id="UP000193218"/>
    </source>
</evidence>
<dbReference type="STRING" id="4999.A0A1Y1U9N7"/>
<dbReference type="Pfam" id="PF00735">
    <property type="entry name" value="Septin"/>
    <property type="match status" value="1"/>
</dbReference>
<dbReference type="SUPFAM" id="SSF52540">
    <property type="entry name" value="P-loop containing nucleoside triphosphate hydrolases"/>
    <property type="match status" value="1"/>
</dbReference>
<feature type="compositionally biased region" description="Polar residues" evidence="2">
    <location>
        <begin position="11"/>
        <end position="26"/>
    </location>
</feature>
<name>A0A1Y1U9N7_9TREE</name>
<dbReference type="PROSITE" id="PS51719">
    <property type="entry name" value="G_SEPTIN"/>
    <property type="match status" value="1"/>
</dbReference>